<dbReference type="InterPro" id="IPR052702">
    <property type="entry name" value="MscS-like_channel"/>
</dbReference>
<dbReference type="SUPFAM" id="SSF50182">
    <property type="entry name" value="Sm-like ribonucleoproteins"/>
    <property type="match status" value="1"/>
</dbReference>
<proteinExistence type="inferred from homology"/>
<keyword evidence="3" id="KW-1003">Cell membrane</keyword>
<accession>A0ABW5DYA1</accession>
<comment type="subcellular location">
    <subcellularLocation>
        <location evidence="1">Cell membrane</location>
        <topology evidence="1">Multi-pass membrane protein</topology>
    </subcellularLocation>
</comment>
<evidence type="ECO:0000256" key="1">
    <source>
        <dbReference type="ARBA" id="ARBA00004651"/>
    </source>
</evidence>
<keyword evidence="15" id="KW-1185">Reference proteome</keyword>
<feature type="transmembrane region" description="Helical" evidence="8">
    <location>
        <begin position="638"/>
        <end position="659"/>
    </location>
</feature>
<feature type="chain" id="PRO_5046833749" evidence="9">
    <location>
        <begin position="26"/>
        <end position="867"/>
    </location>
</feature>
<evidence type="ECO:0000256" key="8">
    <source>
        <dbReference type="SAM" id="Phobius"/>
    </source>
</evidence>
<dbReference type="InterPro" id="IPR049142">
    <property type="entry name" value="MS_channel_1st"/>
</dbReference>
<dbReference type="SUPFAM" id="SSF82689">
    <property type="entry name" value="Mechanosensitive channel protein MscS (YggB), C-terminal domain"/>
    <property type="match status" value="1"/>
</dbReference>
<gene>
    <name evidence="14" type="ORF">ACFSQZ_02340</name>
</gene>
<feature type="compositionally biased region" description="Low complexity" evidence="7">
    <location>
        <begin position="568"/>
        <end position="589"/>
    </location>
</feature>
<evidence type="ECO:0000259" key="12">
    <source>
        <dbReference type="Pfam" id="PF21082"/>
    </source>
</evidence>
<dbReference type="Pfam" id="PF21082">
    <property type="entry name" value="MS_channel_3rd"/>
    <property type="match status" value="1"/>
</dbReference>
<comment type="similarity">
    <text evidence="2">Belongs to the MscS (TC 1.A.23) family.</text>
</comment>
<feature type="region of interest" description="Disordered" evidence="7">
    <location>
        <begin position="559"/>
        <end position="589"/>
    </location>
</feature>
<evidence type="ECO:0000313" key="14">
    <source>
        <dbReference type="EMBL" id="MFD2275296.1"/>
    </source>
</evidence>
<dbReference type="Pfam" id="PF00924">
    <property type="entry name" value="MS_channel_2nd"/>
    <property type="match status" value="1"/>
</dbReference>
<feature type="transmembrane region" description="Helical" evidence="8">
    <location>
        <begin position="519"/>
        <end position="536"/>
    </location>
</feature>
<dbReference type="PANTHER" id="PTHR30347">
    <property type="entry name" value="POTASSIUM CHANNEL RELATED"/>
    <property type="match status" value="1"/>
</dbReference>
<evidence type="ECO:0000256" key="4">
    <source>
        <dbReference type="ARBA" id="ARBA00022692"/>
    </source>
</evidence>
<feature type="domain" description="Mechanosensitive ion channel transmembrane helices 2/3" evidence="13">
    <location>
        <begin position="644"/>
        <end position="685"/>
    </location>
</feature>
<evidence type="ECO:0000256" key="2">
    <source>
        <dbReference type="ARBA" id="ARBA00008017"/>
    </source>
</evidence>
<keyword evidence="6 8" id="KW-0472">Membrane</keyword>
<keyword evidence="9" id="KW-0732">Signal</keyword>
<evidence type="ECO:0000256" key="9">
    <source>
        <dbReference type="SAM" id="SignalP"/>
    </source>
</evidence>
<feature type="transmembrane region" description="Helical" evidence="8">
    <location>
        <begin position="671"/>
        <end position="699"/>
    </location>
</feature>
<dbReference type="InterPro" id="IPR006685">
    <property type="entry name" value="MscS_channel_2nd"/>
</dbReference>
<feature type="domain" description="Mechanosensitive ion channel MscS C-terminal" evidence="12">
    <location>
        <begin position="761"/>
        <end position="843"/>
    </location>
</feature>
<dbReference type="PANTHER" id="PTHR30347:SF1">
    <property type="entry name" value="MECHANOSENSITIVE CHANNEL MSCK"/>
    <property type="match status" value="1"/>
</dbReference>
<comment type="caution">
    <text evidence="14">The sequence shown here is derived from an EMBL/GenBank/DDBJ whole genome shotgun (WGS) entry which is preliminary data.</text>
</comment>
<dbReference type="InterPro" id="IPR011014">
    <property type="entry name" value="MscS_channel_TM-2"/>
</dbReference>
<dbReference type="Proteomes" id="UP001597297">
    <property type="component" value="Unassembled WGS sequence"/>
</dbReference>
<dbReference type="InterPro" id="IPR011066">
    <property type="entry name" value="MscS_channel_C_sf"/>
</dbReference>
<dbReference type="Pfam" id="PF21088">
    <property type="entry name" value="MS_channel_1st"/>
    <property type="match status" value="1"/>
</dbReference>
<evidence type="ECO:0000259" key="11">
    <source>
        <dbReference type="Pfam" id="PF12794"/>
    </source>
</evidence>
<evidence type="ECO:0000256" key="7">
    <source>
        <dbReference type="SAM" id="MobiDB-lite"/>
    </source>
</evidence>
<protein>
    <submittedName>
        <fullName evidence="14">Mechanosensitive ion channel domain-containing protein</fullName>
    </submittedName>
</protein>
<dbReference type="InterPro" id="IPR010920">
    <property type="entry name" value="LSM_dom_sf"/>
</dbReference>
<dbReference type="SUPFAM" id="SSF82861">
    <property type="entry name" value="Mechanosensitive channel protein MscS (YggB), transmembrane region"/>
    <property type="match status" value="1"/>
</dbReference>
<feature type="transmembrane region" description="Helical" evidence="8">
    <location>
        <begin position="414"/>
        <end position="434"/>
    </location>
</feature>
<dbReference type="InterPro" id="IPR025692">
    <property type="entry name" value="MscS_IM_dom1"/>
</dbReference>
<dbReference type="Gene3D" id="3.30.70.100">
    <property type="match status" value="1"/>
</dbReference>
<keyword evidence="4 8" id="KW-0812">Transmembrane</keyword>
<evidence type="ECO:0000256" key="5">
    <source>
        <dbReference type="ARBA" id="ARBA00022989"/>
    </source>
</evidence>
<feature type="transmembrane region" description="Helical" evidence="8">
    <location>
        <begin position="343"/>
        <end position="364"/>
    </location>
</feature>
<feature type="transmembrane region" description="Helical" evidence="8">
    <location>
        <begin position="270"/>
        <end position="296"/>
    </location>
</feature>
<evidence type="ECO:0000259" key="13">
    <source>
        <dbReference type="Pfam" id="PF21088"/>
    </source>
</evidence>
<evidence type="ECO:0000259" key="10">
    <source>
        <dbReference type="Pfam" id="PF00924"/>
    </source>
</evidence>
<dbReference type="RefSeq" id="WP_377095055.1">
    <property type="nucleotide sequence ID" value="NZ_JBHSJM010000001.1"/>
</dbReference>
<feature type="transmembrane region" description="Helical" evidence="8">
    <location>
        <begin position="231"/>
        <end position="249"/>
    </location>
</feature>
<dbReference type="Gene3D" id="1.10.287.1260">
    <property type="match status" value="1"/>
</dbReference>
<keyword evidence="5 8" id="KW-1133">Transmembrane helix</keyword>
<dbReference type="Pfam" id="PF12794">
    <property type="entry name" value="MscS_TM"/>
    <property type="match status" value="1"/>
</dbReference>
<feature type="transmembrane region" description="Helical" evidence="8">
    <location>
        <begin position="376"/>
        <end position="394"/>
    </location>
</feature>
<feature type="transmembrane region" description="Helical" evidence="8">
    <location>
        <begin position="598"/>
        <end position="617"/>
    </location>
</feature>
<evidence type="ECO:0000313" key="15">
    <source>
        <dbReference type="Proteomes" id="UP001597297"/>
    </source>
</evidence>
<feature type="transmembrane region" description="Helical" evidence="8">
    <location>
        <begin position="308"/>
        <end position="331"/>
    </location>
</feature>
<feature type="domain" description="Mechanosensitive ion channel inner membrane" evidence="11">
    <location>
        <begin position="231"/>
        <end position="550"/>
    </location>
</feature>
<reference evidence="15" key="1">
    <citation type="journal article" date="2019" name="Int. J. Syst. Evol. Microbiol.">
        <title>The Global Catalogue of Microorganisms (GCM) 10K type strain sequencing project: providing services to taxonomists for standard genome sequencing and annotation.</title>
        <authorList>
            <consortium name="The Broad Institute Genomics Platform"/>
            <consortium name="The Broad Institute Genome Sequencing Center for Infectious Disease"/>
            <person name="Wu L."/>
            <person name="Ma J."/>
        </authorList>
    </citation>
    <scope>NUCLEOTIDE SEQUENCE [LARGE SCALE GENOMIC DNA]</scope>
    <source>
        <strain evidence="15">JCM 16545</strain>
    </source>
</reference>
<feature type="domain" description="Mechanosensitive ion channel MscS" evidence="10">
    <location>
        <begin position="687"/>
        <end position="752"/>
    </location>
</feature>
<organism evidence="14 15">
    <name type="scientific">Rubritalea spongiae</name>
    <dbReference type="NCBI Taxonomy" id="430797"/>
    <lineage>
        <taxon>Bacteria</taxon>
        <taxon>Pseudomonadati</taxon>
        <taxon>Verrucomicrobiota</taxon>
        <taxon>Verrucomicrobiia</taxon>
        <taxon>Verrucomicrobiales</taxon>
        <taxon>Rubritaleaceae</taxon>
        <taxon>Rubritalea</taxon>
    </lineage>
</organism>
<evidence type="ECO:0000256" key="3">
    <source>
        <dbReference type="ARBA" id="ARBA00022475"/>
    </source>
</evidence>
<feature type="transmembrane region" description="Helical" evidence="8">
    <location>
        <begin position="440"/>
        <end position="460"/>
    </location>
</feature>
<evidence type="ECO:0000256" key="6">
    <source>
        <dbReference type="ARBA" id="ARBA00023136"/>
    </source>
</evidence>
<sequence length="867" mass="96496">MSSVTSNKTLHTLILLLVCSLTSLAQTQKSDNKALVSETIDAERTESLESSVIEDIKTTEQKIKKTQAQLDLVTNYRANAEKRIQLIESAGLSIDAKTGQLLRQQRSQLPTVYSLKQQLDQVNVEITNAEITLLDLSNSLEPHHQDTDTLEANYEKYISKLDELAKITRETLNTTQSYTYYLDERLLWIPSIKPVQLGEFKTELSAIIKLFSPSSLESLFKSLRRDIIKSPLLWIAVLFPLIILFFFTSKIKRALEKLASRAQHRDCLTIAPSFFSTVLSLLLSQLLPLALFFLAWRCDSPVNWSSGFFAAAISVSLLSFLNIIATQYGLLESHFGTEKHKTKLLHFHTAWALVAIPSLLFLSYSLHSASMSPTGRISFMLAMALCLYFAHSLLKPSKRLLASEHTPNWLLKTLYSIGVLTPLIYLLGYAIGYIASVQTLLDHTVITIVFIASISIFARLSSRWVLISRRNFAKHQARKKHEALKAEQGSKNSNDIPSIEEIEANSVDIQAIATQTKSIIRFLTTVISMIALWNIWSPVLPAFTALDNVTVVQSHHPAYSSDAQTEENSSSANSNPVSSITSATQSSDDNSTFFSNSISLGDIIGAILIIAFTLVAAKNIPGLLELSVLRRINLKPGGNYAITTVSRYLIITSGILAAFAQVGVTWSSVKWLAAAVTLGIGFGLQEIFANFVAGLIILFERPVRLGDIVTIGDVTGRVSQIKIRATTIQQFNNRELLVPNKEFITGQLINWSLCDNTLRFEIPIGIAYGSDTQKATEILHEIISKHPHVLKDPEPDVLFQEFGASSLNFVLRGFVNHYQYLLSTQSELHYQIDEAFREASIEIAFPQTDIHIKSLPAKALEDIPEQQ</sequence>
<dbReference type="InterPro" id="IPR049278">
    <property type="entry name" value="MS_channel_C"/>
</dbReference>
<feature type="signal peptide" evidence="9">
    <location>
        <begin position="1"/>
        <end position="25"/>
    </location>
</feature>
<dbReference type="InterPro" id="IPR023408">
    <property type="entry name" value="MscS_beta-dom_sf"/>
</dbReference>
<dbReference type="Gene3D" id="2.30.30.60">
    <property type="match status" value="1"/>
</dbReference>
<dbReference type="EMBL" id="JBHUJC010000003">
    <property type="protein sequence ID" value="MFD2275296.1"/>
    <property type="molecule type" value="Genomic_DNA"/>
</dbReference>
<name>A0ABW5DYA1_9BACT</name>